<dbReference type="EMBL" id="ABDF02000006">
    <property type="protein sequence ID" value="EHK23107.1"/>
    <property type="molecule type" value="Genomic_DNA"/>
</dbReference>
<dbReference type="GeneID" id="25792654"/>
<proteinExistence type="predicted"/>
<dbReference type="eggNOG" id="ENOG502SZMC">
    <property type="taxonomic scope" value="Eukaryota"/>
</dbReference>
<dbReference type="VEuPathDB" id="FungiDB:TRIVIDRAFT_28472"/>
<comment type="caution">
    <text evidence="1">The sequence shown here is derived from an EMBL/GenBank/DDBJ whole genome shotgun (WGS) entry which is preliminary data.</text>
</comment>
<evidence type="ECO:0000313" key="1">
    <source>
        <dbReference type="EMBL" id="EHK23107.1"/>
    </source>
</evidence>
<dbReference type="OrthoDB" id="5206208at2759"/>
<dbReference type="STRING" id="413071.G9MT65"/>
<dbReference type="Proteomes" id="UP000007115">
    <property type="component" value="Unassembled WGS sequence"/>
</dbReference>
<reference evidence="1 2" key="1">
    <citation type="journal article" date="2011" name="Genome Biol.">
        <title>Comparative genome sequence analysis underscores mycoparasitism as the ancestral life style of Trichoderma.</title>
        <authorList>
            <person name="Kubicek C.P."/>
            <person name="Herrera-Estrella A."/>
            <person name="Seidl-Seiboth V."/>
            <person name="Martinez D.A."/>
            <person name="Druzhinina I.S."/>
            <person name="Thon M."/>
            <person name="Zeilinger S."/>
            <person name="Casas-Flores S."/>
            <person name="Horwitz B.A."/>
            <person name="Mukherjee P.K."/>
            <person name="Mukherjee M."/>
            <person name="Kredics L."/>
            <person name="Alcaraz L.D."/>
            <person name="Aerts A."/>
            <person name="Antal Z."/>
            <person name="Atanasova L."/>
            <person name="Cervantes-Badillo M.G."/>
            <person name="Challacombe J."/>
            <person name="Chertkov O."/>
            <person name="McCluskey K."/>
            <person name="Coulpier F."/>
            <person name="Deshpande N."/>
            <person name="von Doehren H."/>
            <person name="Ebbole D.J."/>
            <person name="Esquivel-Naranjo E.U."/>
            <person name="Fekete E."/>
            <person name="Flipphi M."/>
            <person name="Glaser F."/>
            <person name="Gomez-Rodriguez E.Y."/>
            <person name="Gruber S."/>
            <person name="Han C."/>
            <person name="Henrissat B."/>
            <person name="Hermosa R."/>
            <person name="Hernandez-Onate M."/>
            <person name="Karaffa L."/>
            <person name="Kosti I."/>
            <person name="Le Crom S."/>
            <person name="Lindquist E."/>
            <person name="Lucas S."/>
            <person name="Luebeck M."/>
            <person name="Luebeck P.S."/>
            <person name="Margeot A."/>
            <person name="Metz B."/>
            <person name="Misra M."/>
            <person name="Nevalainen H."/>
            <person name="Omann M."/>
            <person name="Packer N."/>
            <person name="Perrone G."/>
            <person name="Uresti-Rivera E.E."/>
            <person name="Salamov A."/>
            <person name="Schmoll M."/>
            <person name="Seiboth B."/>
            <person name="Shapiro H."/>
            <person name="Sukno S."/>
            <person name="Tamayo-Ramos J.A."/>
            <person name="Tisch D."/>
            <person name="Wiest A."/>
            <person name="Wilkinson H.H."/>
            <person name="Zhang M."/>
            <person name="Coutinho P.M."/>
            <person name="Kenerley C.M."/>
            <person name="Monte E."/>
            <person name="Baker S.E."/>
            <person name="Grigoriev I.V."/>
        </authorList>
    </citation>
    <scope>NUCLEOTIDE SEQUENCE [LARGE SCALE GENOMIC DNA]</scope>
    <source>
        <strain evidence="2">Gv29-8 / FGSC 10586</strain>
    </source>
</reference>
<organism evidence="1 2">
    <name type="scientific">Hypocrea virens (strain Gv29-8 / FGSC 10586)</name>
    <name type="common">Gliocladium virens</name>
    <name type="synonym">Trichoderma virens</name>
    <dbReference type="NCBI Taxonomy" id="413071"/>
    <lineage>
        <taxon>Eukaryota</taxon>
        <taxon>Fungi</taxon>
        <taxon>Dikarya</taxon>
        <taxon>Ascomycota</taxon>
        <taxon>Pezizomycotina</taxon>
        <taxon>Sordariomycetes</taxon>
        <taxon>Hypocreomycetidae</taxon>
        <taxon>Hypocreales</taxon>
        <taxon>Hypocreaceae</taxon>
        <taxon>Trichoderma</taxon>
    </lineage>
</organism>
<dbReference type="InterPro" id="IPR014752">
    <property type="entry name" value="Arrestin-like_C"/>
</dbReference>
<evidence type="ECO:0000313" key="2">
    <source>
        <dbReference type="Proteomes" id="UP000007115"/>
    </source>
</evidence>
<protein>
    <recommendedName>
        <fullName evidence="3">Arrestin-like N-terminal domain-containing protein</fullName>
    </recommendedName>
</protein>
<dbReference type="HOGENOM" id="CLU_048919_0_0_1"/>
<gene>
    <name evidence="1" type="ORF">TRIVIDRAFT_28472</name>
</gene>
<keyword evidence="2" id="KW-1185">Reference proteome</keyword>
<dbReference type="AlphaFoldDB" id="G9MT65"/>
<accession>G9MT65</accession>
<sequence length="355" mass="39088">MKLSLRIDHESSLPSFRPGDLLRGTLEIRGCVFKSLPRITATFSGRLTVKVYPEVNTYCSNEFNYVLFEQSEDLKILQSTAINDNPDSCVYVCPIEFKFPTSLNCACGDTCQLPSSLSVNNGKLRIKSTYMLSATVERSVIGKITRTNGVKQELPFSCNPIVNDLAASCTVALSADKLSQDFKDSSREIIGLICEVSPPTYSPSLQMEVILPESPVLTRGRGTPVRLVLHTPRELMQRANIYVRSVEIQLEADISALLRSTWQNMRDTRLGNTINGAVPIKSEHFELDLGAWGTFAVMQSRPSLNSCLLKIAYSLEVVAGISNGLEGSIQYLKASLDVLVMDPPPTYQAAADQIP</sequence>
<dbReference type="RefSeq" id="XP_013957304.1">
    <property type="nucleotide sequence ID" value="XM_014101829.1"/>
</dbReference>
<evidence type="ECO:0008006" key="3">
    <source>
        <dbReference type="Google" id="ProtNLM"/>
    </source>
</evidence>
<name>G9MT65_HYPVG</name>
<dbReference type="OMA" id="ANTIHGA"/>
<dbReference type="InParanoid" id="G9MT65"/>
<dbReference type="Gene3D" id="2.60.40.640">
    <property type="match status" value="1"/>
</dbReference>